<proteinExistence type="predicted"/>
<evidence type="ECO:0000313" key="5">
    <source>
        <dbReference type="EMBL" id="AGK58766.1"/>
    </source>
</evidence>
<dbReference type="HOGENOM" id="CLU_014519_0_0_5"/>
<dbReference type="EMBL" id="CP005587">
    <property type="protein sequence ID" value="AGK58766.1"/>
    <property type="molecule type" value="Genomic_DNA"/>
</dbReference>
<evidence type="ECO:0000256" key="1">
    <source>
        <dbReference type="SAM" id="MobiDB-lite"/>
    </source>
</evidence>
<dbReference type="InterPro" id="IPR011933">
    <property type="entry name" value="Double_TM_dom"/>
</dbReference>
<feature type="transmembrane region" description="Helical" evidence="2">
    <location>
        <begin position="60"/>
        <end position="78"/>
    </location>
</feature>
<dbReference type="RefSeq" id="WP_015598785.1">
    <property type="nucleotide sequence ID" value="NC_021172.1"/>
</dbReference>
<dbReference type="OrthoDB" id="9773014at2"/>
<keyword evidence="2" id="KW-1133">Transmembrane helix</keyword>
<evidence type="ECO:0000313" key="6">
    <source>
        <dbReference type="Proteomes" id="UP000005952"/>
    </source>
</evidence>
<accession>N0BE26</accession>
<keyword evidence="6" id="KW-1185">Reference proteome</keyword>
<keyword evidence="2" id="KW-0812">Transmembrane</keyword>
<evidence type="ECO:0000259" key="4">
    <source>
        <dbReference type="Pfam" id="PF13709"/>
    </source>
</evidence>
<dbReference type="InterPro" id="IPR029062">
    <property type="entry name" value="Class_I_gatase-like"/>
</dbReference>
<dbReference type="Pfam" id="PF13709">
    <property type="entry name" value="DUF4159"/>
    <property type="match status" value="1"/>
</dbReference>
<feature type="domain" description="Aerotolerance regulator N-terminal" evidence="3">
    <location>
        <begin position="6"/>
        <end position="80"/>
    </location>
</feature>
<feature type="transmembrane region" description="Helical" evidence="2">
    <location>
        <begin position="6"/>
        <end position="27"/>
    </location>
</feature>
<evidence type="ECO:0000256" key="2">
    <source>
        <dbReference type="SAM" id="Phobius"/>
    </source>
</evidence>
<feature type="transmembrane region" description="Helical" evidence="2">
    <location>
        <begin position="683"/>
        <end position="699"/>
    </location>
</feature>
<keyword evidence="2" id="KW-0472">Membrane</keyword>
<dbReference type="Gene3D" id="3.40.50.880">
    <property type="match status" value="1"/>
</dbReference>
<reference evidence="5 6" key="1">
    <citation type="journal article" date="2013" name="Genome Announc.">
        <title>Genome sequences for three denitrifying bacterial strains isolated from a uranium- and nitrate-contaminated subsurface environment.</title>
        <authorList>
            <person name="Venkatramanan R."/>
            <person name="Prakash O."/>
            <person name="Woyke T."/>
            <person name="Chain P."/>
            <person name="Goodwin L.A."/>
            <person name="Watson D."/>
            <person name="Brooks S."/>
            <person name="Kostka J.E."/>
            <person name="Green S.J."/>
        </authorList>
    </citation>
    <scope>NUCLEOTIDE SEQUENCE [LARGE SCALE GENOMIC DNA]</scope>
    <source>
        <strain evidence="5 6">1NES1</strain>
    </source>
</reference>
<dbReference type="PANTHER" id="PTHR37464">
    <property type="entry name" value="BLL2463 PROTEIN"/>
    <property type="match status" value="1"/>
</dbReference>
<dbReference type="NCBIfam" id="TIGR02226">
    <property type="entry name" value="two_anch"/>
    <property type="match status" value="1"/>
</dbReference>
<feature type="region of interest" description="Disordered" evidence="1">
    <location>
        <begin position="536"/>
        <end position="558"/>
    </location>
</feature>
<protein>
    <recommendedName>
        <fullName evidence="7">Double-transmembrane region domain-containing protein</fullName>
    </recommendedName>
</protein>
<name>N0BE26_9HYPH</name>
<dbReference type="KEGG" id="hdt:HYPDE_35473"/>
<dbReference type="STRING" id="670307.HYPDE_35473"/>
<dbReference type="AlphaFoldDB" id="N0BE26"/>
<dbReference type="eggNOG" id="ENOG502Z7KE">
    <property type="taxonomic scope" value="Bacteria"/>
</dbReference>
<organism evidence="5 6">
    <name type="scientific">Hyphomicrobium denitrificans 1NES1</name>
    <dbReference type="NCBI Taxonomy" id="670307"/>
    <lineage>
        <taxon>Bacteria</taxon>
        <taxon>Pseudomonadati</taxon>
        <taxon>Pseudomonadota</taxon>
        <taxon>Alphaproteobacteria</taxon>
        <taxon>Hyphomicrobiales</taxon>
        <taxon>Hyphomicrobiaceae</taxon>
        <taxon>Hyphomicrobium</taxon>
    </lineage>
</organism>
<dbReference type="SUPFAM" id="SSF52317">
    <property type="entry name" value="Class I glutamine amidotransferase-like"/>
    <property type="match status" value="1"/>
</dbReference>
<dbReference type="Gene3D" id="3.40.50.12140">
    <property type="entry name" value="Domain of unknown function DUF4159"/>
    <property type="match status" value="1"/>
</dbReference>
<dbReference type="Pfam" id="PF07584">
    <property type="entry name" value="BatA"/>
    <property type="match status" value="1"/>
</dbReference>
<evidence type="ECO:0000259" key="3">
    <source>
        <dbReference type="Pfam" id="PF07584"/>
    </source>
</evidence>
<feature type="domain" description="DUF4159" evidence="4">
    <location>
        <begin position="757"/>
        <end position="973"/>
    </location>
</feature>
<sequence>MSFGSLAFLNPWLLAALITLPIIYWLLRAVPPRPTQVEFPPTRILVGLENEEKTAEKTPWWLTLIRLIAATLVILALAEPVLNPSRDAALTGEGPVAIFVDNGWSAASRWPERVAMIDRIIGEAESKGRPVIVAGTAAATRLPVLKIQSPAEARSTAAALVPEPFAPDRDAAVGALKTALDQAGVKNPSIVWLQDGIDHKSDAAEVAKKLAGLAGSGTFAVLDEAKGHEALGLAAHLGEKGKLEATIFSPGGPARSGSVYAYSARSERLGEAPFKLAAGERSTTVVFDLPLELRNQVARLEIASERSAGTVSLIDAATQWHRVGLLSGESREEAQPLLAPLYYIEKALKPYADLAIAKNANLSDGLDAVLKQNISVLMLADIGTLTGEAAKKVDDFVKRGGLLVRFAGPRLEKAGDDLLPVALRSGGRSLGGALSWSTPQPLAGFDENSPFAGLTIPKDVTINRQVLADPAELTPEVEIWARLKDGTPLVTAAKHGNGRLVLFHVTANSDWSNLPMSGLFVDMLRRLSTMGTIGAAGAQGSASTETNANATDTTDTSDANVLAPLKTLDGLGALRTPPPTAEPVKASELEKTAPSFEHPPGYYGQPASPRALNVLTPKSTLIPFPNLPASVTRLSYDNGASTALKPTLLGVALGLLFADILAVLILQAGGLGGLFSRRPRPHTGAAAIVALAALAYAAFPTNVRAQDFSPQDFQEPEIRQLDSFTPHRPSDGTQIVRSGNLSAADKIAIDATSKVTLGYVISGDRTTDETSRAGLQGLGRVLETRTAVEPGEPMAVDIKKDEIAFYPVLYWPVLETAEALPDAVIAKIDAYMKEGGLIIFDTRDYGQGGSSTLPLAGKGGSALQRLLSKLDVPPLEPVPENHVVTKSFYLLRSFPGRWDGGQLWVEAIPNNENDTHKARVSDGVTSIMITSNDLAAAWALDDRGRPIYPTVPGGEMQREMAFRGGINIVMHALTGNYKADQVHVPALLERLGQ</sequence>
<dbReference type="InterPro" id="IPR024163">
    <property type="entry name" value="Aerotolerance_reg_N"/>
</dbReference>
<dbReference type="CDD" id="cd03143">
    <property type="entry name" value="A4_beta-galactosidase_middle_domain"/>
    <property type="match status" value="1"/>
</dbReference>
<dbReference type="Proteomes" id="UP000005952">
    <property type="component" value="Chromosome"/>
</dbReference>
<feature type="compositionally biased region" description="Low complexity" evidence="1">
    <location>
        <begin position="541"/>
        <end position="558"/>
    </location>
</feature>
<evidence type="ECO:0008006" key="7">
    <source>
        <dbReference type="Google" id="ProtNLM"/>
    </source>
</evidence>
<dbReference type="InterPro" id="IPR025297">
    <property type="entry name" value="DUF4159"/>
</dbReference>
<feature type="transmembrane region" description="Helical" evidence="2">
    <location>
        <begin position="648"/>
        <end position="671"/>
    </location>
</feature>
<gene>
    <name evidence="5" type="ORF">HYPDE_35473</name>
</gene>
<dbReference type="PANTHER" id="PTHR37464:SF1">
    <property type="entry name" value="BLL2463 PROTEIN"/>
    <property type="match status" value="1"/>
</dbReference>